<accession>A0A078KV95</accession>
<keyword evidence="2" id="KW-1185">Reference proteome</keyword>
<dbReference type="HOGENOM" id="CLU_1719155_0_0_9"/>
<dbReference type="STRING" id="29343.CCDG5_1977"/>
<proteinExistence type="predicted"/>
<dbReference type="EMBL" id="LM995447">
    <property type="protein sequence ID" value="CDZ25069.1"/>
    <property type="molecule type" value="Genomic_DNA"/>
</dbReference>
<protein>
    <submittedName>
        <fullName evidence="1">Putative membrane protein</fullName>
    </submittedName>
</protein>
<dbReference type="KEGG" id="ccel:CCDG5_1977"/>
<evidence type="ECO:0000313" key="2">
    <source>
        <dbReference type="Proteomes" id="UP000032431"/>
    </source>
</evidence>
<reference evidence="2" key="1">
    <citation type="submission" date="2014-07" db="EMBL/GenBank/DDBJ databases">
        <authorList>
            <person name="Wibberg D."/>
        </authorList>
    </citation>
    <scope>NUCLEOTIDE SEQUENCE [LARGE SCALE GENOMIC DNA]</scope>
    <source>
        <strain evidence="2">DG5</strain>
    </source>
</reference>
<dbReference type="AlphaFoldDB" id="A0A078KV95"/>
<sequence length="152" mass="16071">MSMDIKEIAIIGAALAAIAVVYGLAKFLSKKKVNTGGLLSAIDMGLNIVQPIADVLKPLLPGIAGEVVDTVLKYANGAVCAAEKTYKDALLTGENVDDTRQADCIDMVKKALMASGIEITEDTEKLINAVVPVFVLFLPKTHETTPTAIEEN</sequence>
<name>A0A078KV95_9FIRM</name>
<dbReference type="PATRIC" id="fig|29343.3.peg.2079"/>
<evidence type="ECO:0000313" key="1">
    <source>
        <dbReference type="EMBL" id="CDZ25069.1"/>
    </source>
</evidence>
<dbReference type="Proteomes" id="UP000032431">
    <property type="component" value="Chromosome I"/>
</dbReference>
<organism evidence="1 2">
    <name type="scientific">[Clostridium] cellulosi</name>
    <dbReference type="NCBI Taxonomy" id="29343"/>
    <lineage>
        <taxon>Bacteria</taxon>
        <taxon>Bacillati</taxon>
        <taxon>Bacillota</taxon>
        <taxon>Clostridia</taxon>
        <taxon>Eubacteriales</taxon>
        <taxon>Oscillospiraceae</taxon>
        <taxon>Oscillospiraceae incertae sedis</taxon>
    </lineage>
</organism>
<gene>
    <name evidence="1" type="ORF">CCDG5_1977</name>
</gene>